<organism evidence="3 4">
    <name type="scientific">Flammeovirga agarivorans</name>
    <dbReference type="NCBI Taxonomy" id="2726742"/>
    <lineage>
        <taxon>Bacteria</taxon>
        <taxon>Pseudomonadati</taxon>
        <taxon>Bacteroidota</taxon>
        <taxon>Cytophagia</taxon>
        <taxon>Cytophagales</taxon>
        <taxon>Flammeovirgaceae</taxon>
        <taxon>Flammeovirga</taxon>
    </lineage>
</organism>
<reference evidence="3 4" key="1">
    <citation type="submission" date="2020-04" db="EMBL/GenBank/DDBJ databases">
        <title>Flammeovirga sp. SR4, a novel species isolated from seawater.</title>
        <authorList>
            <person name="Wang X."/>
        </authorList>
    </citation>
    <scope>NUCLEOTIDE SEQUENCE [LARGE SCALE GENOMIC DNA]</scope>
    <source>
        <strain evidence="3 4">SR4</strain>
    </source>
</reference>
<dbReference type="Proteomes" id="UP000585050">
    <property type="component" value="Unassembled WGS sequence"/>
</dbReference>
<dbReference type="InterPro" id="IPR001309">
    <property type="entry name" value="Pept_C14_p20"/>
</dbReference>
<comment type="caution">
    <text evidence="3">The sequence shown here is derived from an EMBL/GenBank/DDBJ whole genome shotgun (WGS) entry which is preliminary data.</text>
</comment>
<gene>
    <name evidence="3" type="ORF">HGP29_01280</name>
</gene>
<dbReference type="Gene3D" id="3.40.50.1460">
    <property type="match status" value="1"/>
</dbReference>
<dbReference type="InterPro" id="IPR029030">
    <property type="entry name" value="Caspase-like_dom_sf"/>
</dbReference>
<dbReference type="InterPro" id="IPR052039">
    <property type="entry name" value="Caspase-related_regulators"/>
</dbReference>
<keyword evidence="4" id="KW-1185">Reference proteome</keyword>
<dbReference type="PANTHER" id="PTHR22576:SF37">
    <property type="entry name" value="MUCOSA-ASSOCIATED LYMPHOID TISSUE LYMPHOMA TRANSLOCATION PROTEIN 1"/>
    <property type="match status" value="1"/>
</dbReference>
<proteinExistence type="predicted"/>
<dbReference type="PROSITE" id="PS51257">
    <property type="entry name" value="PROKAR_LIPOPROTEIN"/>
    <property type="match status" value="1"/>
</dbReference>
<dbReference type="SUPFAM" id="SSF52129">
    <property type="entry name" value="Caspase-like"/>
    <property type="match status" value="1"/>
</dbReference>
<dbReference type="GO" id="GO:0004197">
    <property type="term" value="F:cysteine-type endopeptidase activity"/>
    <property type="evidence" value="ECO:0007669"/>
    <property type="project" value="InterPro"/>
</dbReference>
<dbReference type="InterPro" id="IPR011600">
    <property type="entry name" value="Pept_C14_caspase"/>
</dbReference>
<dbReference type="Pfam" id="PF00656">
    <property type="entry name" value="Peptidase_C14"/>
    <property type="match status" value="1"/>
</dbReference>
<protein>
    <submittedName>
        <fullName evidence="3">Caspase family protein</fullName>
    </submittedName>
</protein>
<feature type="chain" id="PRO_5030748531" evidence="1">
    <location>
        <begin position="25"/>
        <end position="444"/>
    </location>
</feature>
<keyword evidence="1" id="KW-0732">Signal</keyword>
<evidence type="ECO:0000313" key="4">
    <source>
        <dbReference type="Proteomes" id="UP000585050"/>
    </source>
</evidence>
<dbReference type="PROSITE" id="PS50208">
    <property type="entry name" value="CASPASE_P20"/>
    <property type="match status" value="1"/>
</dbReference>
<dbReference type="AlphaFoldDB" id="A0A7X8SGI8"/>
<evidence type="ECO:0000259" key="2">
    <source>
        <dbReference type="PROSITE" id="PS50208"/>
    </source>
</evidence>
<dbReference type="PANTHER" id="PTHR22576">
    <property type="entry name" value="MUCOSA ASSOCIATED LYMPHOID TISSUE LYMPHOMA TRANSLOCATION PROTEIN 1/PARACASPASE"/>
    <property type="match status" value="1"/>
</dbReference>
<sequence length="444" mass="50685">MKLLQLTIILIPFMILTSCGSSQSQQEKTDYISRGLEIKDFDLKQASEGKKFALLIGEDSFENFQDLKNPYNDAFTIGKLLEDKYAYSVEIYHDLKFEEIAEKVISFQDKLGPNDRFIFYLAGHGIFDEKVFGDGFIVASDSKTLEEDKSRSTFIAYSKMRNILDNLPAKHVLVILDVCFGAAFNEDFGKYRNIYEPKKSQEYIQEKLSITTRKVITSGGLEVVPDGYSGHHSPFASSLIAYLNDNSLPYVSSLNLYTTLVKEVSGATPNIDNFGKNKKGSDFIIGTHINSNLTDQSEKTHSSSLERTLSDEVYDILYERYALIETLVGSYESFEKSKKTAMDLEQLEANKLHYWKELQEWNRKHSSFGRRLKRQTDTLQYDKYVDLKQEFKELAQDIKATHDALESKDPEKISSVRTYADIIKDLEVMGFDLDKYADTIGGSK</sequence>
<accession>A0A7X8SGI8</accession>
<feature type="signal peptide" evidence="1">
    <location>
        <begin position="1"/>
        <end position="24"/>
    </location>
</feature>
<dbReference type="RefSeq" id="WP_168880496.1">
    <property type="nucleotide sequence ID" value="NZ_JABAIL010000001.1"/>
</dbReference>
<name>A0A7X8SGI8_9BACT</name>
<dbReference type="EMBL" id="JABAIL010000001">
    <property type="protein sequence ID" value="NLR89811.1"/>
    <property type="molecule type" value="Genomic_DNA"/>
</dbReference>
<evidence type="ECO:0000256" key="1">
    <source>
        <dbReference type="SAM" id="SignalP"/>
    </source>
</evidence>
<feature type="domain" description="Caspase family p20" evidence="2">
    <location>
        <begin position="49"/>
        <end position="125"/>
    </location>
</feature>
<evidence type="ECO:0000313" key="3">
    <source>
        <dbReference type="EMBL" id="NLR89811.1"/>
    </source>
</evidence>
<dbReference type="GO" id="GO:0006508">
    <property type="term" value="P:proteolysis"/>
    <property type="evidence" value="ECO:0007669"/>
    <property type="project" value="InterPro"/>
</dbReference>